<dbReference type="EMBL" id="JBBNAF010000004">
    <property type="protein sequence ID" value="KAK9150421.1"/>
    <property type="molecule type" value="Genomic_DNA"/>
</dbReference>
<dbReference type="PROSITE" id="PS50011">
    <property type="entry name" value="PROTEIN_KINASE_DOM"/>
    <property type="match status" value="1"/>
</dbReference>
<dbReference type="PANTHER" id="PTHR48011">
    <property type="entry name" value="CCR4-NOT TRANSCRIPTIONAL COMPLEX SUBUNIT CAF120-RELATED"/>
    <property type="match status" value="1"/>
</dbReference>
<evidence type="ECO:0000259" key="1">
    <source>
        <dbReference type="PROSITE" id="PS50011"/>
    </source>
</evidence>
<comment type="caution">
    <text evidence="2">The sequence shown here is derived from an EMBL/GenBank/DDBJ whole genome shotgun (WGS) entry which is preliminary data.</text>
</comment>
<protein>
    <recommendedName>
        <fullName evidence="1">Protein kinase domain-containing protein</fullName>
    </recommendedName>
</protein>
<evidence type="ECO:0000313" key="3">
    <source>
        <dbReference type="Proteomes" id="UP001420932"/>
    </source>
</evidence>
<proteinExistence type="predicted"/>
<dbReference type="GO" id="GO:0007165">
    <property type="term" value="P:signal transduction"/>
    <property type="evidence" value="ECO:0007669"/>
    <property type="project" value="TreeGrafter"/>
</dbReference>
<name>A0AAP0KD46_9MAGN</name>
<dbReference type="SUPFAM" id="SSF56112">
    <property type="entry name" value="Protein kinase-like (PK-like)"/>
    <property type="match status" value="1"/>
</dbReference>
<dbReference type="InterPro" id="IPR000719">
    <property type="entry name" value="Prot_kinase_dom"/>
</dbReference>
<dbReference type="InterPro" id="IPR011009">
    <property type="entry name" value="Kinase-like_dom_sf"/>
</dbReference>
<accession>A0AAP0KD46</accession>
<feature type="domain" description="Protein kinase" evidence="1">
    <location>
        <begin position="1"/>
        <end position="228"/>
    </location>
</feature>
<dbReference type="AlphaFoldDB" id="A0AAP0KD46"/>
<dbReference type="Pfam" id="PF00069">
    <property type="entry name" value="Pkinase"/>
    <property type="match status" value="1"/>
</dbReference>
<dbReference type="Proteomes" id="UP001420932">
    <property type="component" value="Unassembled WGS sequence"/>
</dbReference>
<gene>
    <name evidence="2" type="ORF">Syun_008730</name>
</gene>
<dbReference type="GO" id="GO:0005524">
    <property type="term" value="F:ATP binding"/>
    <property type="evidence" value="ECO:0007669"/>
    <property type="project" value="InterPro"/>
</dbReference>
<dbReference type="SMART" id="SM00220">
    <property type="entry name" value="S_TKc"/>
    <property type="match status" value="1"/>
</dbReference>
<dbReference type="Gene3D" id="1.10.510.10">
    <property type="entry name" value="Transferase(Phosphotransferase) domain 1"/>
    <property type="match status" value="1"/>
</dbReference>
<dbReference type="PANTHER" id="PTHR48011:SF18">
    <property type="entry name" value="MITOGEN-ACTIVATED PROTEIN KINASE KINASE KINASE 19-RELATED"/>
    <property type="match status" value="1"/>
</dbReference>
<organism evidence="2 3">
    <name type="scientific">Stephania yunnanensis</name>
    <dbReference type="NCBI Taxonomy" id="152371"/>
    <lineage>
        <taxon>Eukaryota</taxon>
        <taxon>Viridiplantae</taxon>
        <taxon>Streptophyta</taxon>
        <taxon>Embryophyta</taxon>
        <taxon>Tracheophyta</taxon>
        <taxon>Spermatophyta</taxon>
        <taxon>Magnoliopsida</taxon>
        <taxon>Ranunculales</taxon>
        <taxon>Menispermaceae</taxon>
        <taxon>Menispermoideae</taxon>
        <taxon>Cissampelideae</taxon>
        <taxon>Stephania</taxon>
    </lineage>
</organism>
<keyword evidence="3" id="KW-1185">Reference proteome</keyword>
<evidence type="ECO:0000313" key="2">
    <source>
        <dbReference type="EMBL" id="KAK9150421.1"/>
    </source>
</evidence>
<reference evidence="2 3" key="1">
    <citation type="submission" date="2024-01" db="EMBL/GenBank/DDBJ databases">
        <title>Genome assemblies of Stephania.</title>
        <authorList>
            <person name="Yang L."/>
        </authorList>
    </citation>
    <scope>NUCLEOTIDE SEQUENCE [LARGE SCALE GENOMIC DNA]</scope>
    <source>
        <strain evidence="2">YNDBR</strain>
        <tissue evidence="2">Leaf</tissue>
    </source>
</reference>
<sequence>MMMELDDSQKIISTFLSLADLIKDHYSDDGGLPKSGVKAFAKSILLDLEYIHKKGYAHIDINPDNIVLVPRGDHYSSKKTKIKRSANSGALPMISLPRLSILRLPRVLIRYLQSSKQQQRKDRWFFRGTTGYMSPELIAECEKGSASDVWGLGCVMVEMLCGRASVIYISVHLWMCVRVAMCACVRLMELVLDPDLSSSLAEELEEMGFDLATILRVMALYFSMSDFLEDRSFFIVRRYVYHDVVRLDDLEKLIDCSYV</sequence>
<dbReference type="GO" id="GO:0004672">
    <property type="term" value="F:protein kinase activity"/>
    <property type="evidence" value="ECO:0007669"/>
    <property type="project" value="InterPro"/>
</dbReference>
<dbReference type="InterPro" id="IPR052751">
    <property type="entry name" value="Plant_MAPKKK"/>
</dbReference>